<feature type="coiled-coil region" evidence="1">
    <location>
        <begin position="5"/>
        <end position="32"/>
    </location>
</feature>
<evidence type="ECO:0000313" key="3">
    <source>
        <dbReference type="Proteomes" id="UP000199354"/>
    </source>
</evidence>
<name>A0A1G5JXG0_9FLAO</name>
<dbReference type="RefSeq" id="WP_139149683.1">
    <property type="nucleotide sequence ID" value="NZ_FMVF01000017.1"/>
</dbReference>
<evidence type="ECO:0000256" key="1">
    <source>
        <dbReference type="SAM" id="Coils"/>
    </source>
</evidence>
<evidence type="ECO:0000313" key="2">
    <source>
        <dbReference type="EMBL" id="SCY93016.1"/>
    </source>
</evidence>
<protein>
    <submittedName>
        <fullName evidence="2">Uncharacterized protein</fullName>
    </submittedName>
</protein>
<dbReference type="STRING" id="490189.SAMN02927903_02963"/>
<sequence>MENVCQRYQLELQKAKETAGRLESELHEIRLKLRNQPTHSGYLKELKKITLDMTITLNELEHCQFRLDECRAETQKVEERYND</sequence>
<dbReference type="AlphaFoldDB" id="A0A1G5JXG0"/>
<dbReference type="EMBL" id="FMVF01000017">
    <property type="protein sequence ID" value="SCY93016.1"/>
    <property type="molecule type" value="Genomic_DNA"/>
</dbReference>
<gene>
    <name evidence="2" type="ORF">SAMN02927903_02963</name>
</gene>
<reference evidence="2 3" key="1">
    <citation type="submission" date="2016-10" db="EMBL/GenBank/DDBJ databases">
        <authorList>
            <person name="de Groot N.N."/>
        </authorList>
    </citation>
    <scope>NUCLEOTIDE SEQUENCE [LARGE SCALE GENOMIC DNA]</scope>
    <source>
        <strain evidence="2 3">CGMCC 1.7031</strain>
    </source>
</reference>
<proteinExistence type="predicted"/>
<dbReference type="Proteomes" id="UP000199354">
    <property type="component" value="Unassembled WGS sequence"/>
</dbReference>
<accession>A0A1G5JXG0</accession>
<dbReference type="OrthoDB" id="1376300at2"/>
<organism evidence="2 3">
    <name type="scientific">Flavobacterium caeni</name>
    <dbReference type="NCBI Taxonomy" id="490189"/>
    <lineage>
        <taxon>Bacteria</taxon>
        <taxon>Pseudomonadati</taxon>
        <taxon>Bacteroidota</taxon>
        <taxon>Flavobacteriia</taxon>
        <taxon>Flavobacteriales</taxon>
        <taxon>Flavobacteriaceae</taxon>
        <taxon>Flavobacterium</taxon>
    </lineage>
</organism>
<keyword evidence="3" id="KW-1185">Reference proteome</keyword>
<keyword evidence="1" id="KW-0175">Coiled coil</keyword>